<name>A0A1D2MHS6_ORCCI</name>
<protein>
    <submittedName>
        <fullName evidence="1">Uncharacterized protein</fullName>
    </submittedName>
</protein>
<evidence type="ECO:0000313" key="2">
    <source>
        <dbReference type="Proteomes" id="UP000094527"/>
    </source>
</evidence>
<dbReference type="Proteomes" id="UP000094527">
    <property type="component" value="Unassembled WGS sequence"/>
</dbReference>
<sequence length="129" mass="15140">QTFGNLQCTKGYRMARANTAMELMAKPADMMIMFKYDYSETYWVVDEEGFNKTADSKCTINIPSGADVHTRKNEKVPCTEYHFYLCEKIKVRLRPFEGELTQVPNLESSKWNEERNERLYPIIKPKLNN</sequence>
<dbReference type="AlphaFoldDB" id="A0A1D2MHS6"/>
<dbReference type="EMBL" id="LJIJ01001248">
    <property type="protein sequence ID" value="ODM92384.1"/>
    <property type="molecule type" value="Genomic_DNA"/>
</dbReference>
<feature type="non-terminal residue" evidence="1">
    <location>
        <position position="1"/>
    </location>
</feature>
<evidence type="ECO:0000313" key="1">
    <source>
        <dbReference type="EMBL" id="ODM92384.1"/>
    </source>
</evidence>
<comment type="caution">
    <text evidence="1">The sequence shown here is derived from an EMBL/GenBank/DDBJ whole genome shotgun (WGS) entry which is preliminary data.</text>
</comment>
<keyword evidence="2" id="KW-1185">Reference proteome</keyword>
<proteinExistence type="predicted"/>
<organism evidence="1 2">
    <name type="scientific">Orchesella cincta</name>
    <name type="common">Springtail</name>
    <name type="synonym">Podura cincta</name>
    <dbReference type="NCBI Taxonomy" id="48709"/>
    <lineage>
        <taxon>Eukaryota</taxon>
        <taxon>Metazoa</taxon>
        <taxon>Ecdysozoa</taxon>
        <taxon>Arthropoda</taxon>
        <taxon>Hexapoda</taxon>
        <taxon>Collembola</taxon>
        <taxon>Entomobryomorpha</taxon>
        <taxon>Entomobryoidea</taxon>
        <taxon>Orchesellidae</taxon>
        <taxon>Orchesellinae</taxon>
        <taxon>Orchesella</taxon>
    </lineage>
</organism>
<gene>
    <name evidence="1" type="ORF">Ocin01_14301</name>
</gene>
<reference evidence="1 2" key="1">
    <citation type="journal article" date="2016" name="Genome Biol. Evol.">
        <title>Gene Family Evolution Reflects Adaptation to Soil Environmental Stressors in the Genome of the Collembolan Orchesella cincta.</title>
        <authorList>
            <person name="Faddeeva-Vakhrusheva A."/>
            <person name="Derks M.F."/>
            <person name="Anvar S.Y."/>
            <person name="Agamennone V."/>
            <person name="Suring W."/>
            <person name="Smit S."/>
            <person name="van Straalen N.M."/>
            <person name="Roelofs D."/>
        </authorList>
    </citation>
    <scope>NUCLEOTIDE SEQUENCE [LARGE SCALE GENOMIC DNA]</scope>
    <source>
        <tissue evidence="1">Mixed pool</tissue>
    </source>
</reference>
<accession>A0A1D2MHS6</accession>